<evidence type="ECO:0000313" key="3">
    <source>
        <dbReference type="Proteomes" id="UP000193560"/>
    </source>
</evidence>
<dbReference type="Gene3D" id="3.40.30.110">
    <property type="match status" value="1"/>
</dbReference>
<protein>
    <recommendedName>
        <fullName evidence="1">GST N-terminal domain-containing protein</fullName>
    </recommendedName>
</protein>
<dbReference type="Pfam" id="PF13417">
    <property type="entry name" value="GST_N_3"/>
    <property type="match status" value="1"/>
</dbReference>
<feature type="domain" description="GST N-terminal" evidence="1">
    <location>
        <begin position="5"/>
        <end position="84"/>
    </location>
</feature>
<sequence length="318" mass="35652">MASQQDIVLHWYPQSPYAQKIASILNYKKLQYKTVEISVMEPRPLRRPLDGGYTKTPILQIGNQVFCDSKSIISELEARYPEPSLYPVTSSGHSSKTLAFGVTHLLDTSVFMAIPTQFDLELLPKALLEDRAKMAGRSFDPAAQKALQPFLRLELQAQLGRLTQGMQHGKGWILNTATPSDTDFSLYMITFFMNMVIGEPWVTEHYPILTDHFERMQPFAQPDRTYDMADISAEDALQIAKDQQSVPAIQSVGAQDLLRIGQQVSVTPMDTGKTPAIGELVALTPQRVTIRTRDDRTGDVYVHFPLTAFLVVPVKARL</sequence>
<keyword evidence="3" id="KW-1185">Reference proteome</keyword>
<dbReference type="EMBL" id="MCGE01000020">
    <property type="protein sequence ID" value="ORZ11987.1"/>
    <property type="molecule type" value="Genomic_DNA"/>
</dbReference>
<accession>A0A1X2I940</accession>
<dbReference type="Proteomes" id="UP000193560">
    <property type="component" value="Unassembled WGS sequence"/>
</dbReference>
<evidence type="ECO:0000259" key="1">
    <source>
        <dbReference type="PROSITE" id="PS50404"/>
    </source>
</evidence>
<comment type="caution">
    <text evidence="2">The sequence shown here is derived from an EMBL/GenBank/DDBJ whole genome shotgun (WGS) entry which is preliminary data.</text>
</comment>
<dbReference type="AlphaFoldDB" id="A0A1X2I940"/>
<dbReference type="Gene3D" id="1.20.1050.10">
    <property type="match status" value="1"/>
</dbReference>
<dbReference type="InterPro" id="IPR004045">
    <property type="entry name" value="Glutathione_S-Trfase_N"/>
</dbReference>
<dbReference type="PROSITE" id="PS50404">
    <property type="entry name" value="GST_NTER"/>
    <property type="match status" value="1"/>
</dbReference>
<dbReference type="CDD" id="cd00570">
    <property type="entry name" value="GST_N_family"/>
    <property type="match status" value="1"/>
</dbReference>
<name>A0A1X2I940_9FUNG</name>
<evidence type="ECO:0000313" key="2">
    <source>
        <dbReference type="EMBL" id="ORZ11987.1"/>
    </source>
</evidence>
<reference evidence="2 3" key="1">
    <citation type="submission" date="2016-07" db="EMBL/GenBank/DDBJ databases">
        <title>Pervasive Adenine N6-methylation of Active Genes in Fungi.</title>
        <authorList>
            <consortium name="DOE Joint Genome Institute"/>
            <person name="Mondo S.J."/>
            <person name="Dannebaum R.O."/>
            <person name="Kuo R.C."/>
            <person name="Labutti K."/>
            <person name="Haridas S."/>
            <person name="Kuo A."/>
            <person name="Salamov A."/>
            <person name="Ahrendt S.R."/>
            <person name="Lipzen A."/>
            <person name="Sullivan W."/>
            <person name="Andreopoulos W.B."/>
            <person name="Clum A."/>
            <person name="Lindquist E."/>
            <person name="Daum C."/>
            <person name="Ramamoorthy G.K."/>
            <person name="Gryganskyi A."/>
            <person name="Culley D."/>
            <person name="Magnuson J.K."/>
            <person name="James T.Y."/>
            <person name="O'Malley M.A."/>
            <person name="Stajich J.E."/>
            <person name="Spatafora J.W."/>
            <person name="Visel A."/>
            <person name="Grigoriev I.V."/>
        </authorList>
    </citation>
    <scope>NUCLEOTIDE SEQUENCE [LARGE SCALE GENOMIC DNA]</scope>
    <source>
        <strain evidence="2 3">NRRL 1336</strain>
    </source>
</reference>
<dbReference type="OrthoDB" id="202840at2759"/>
<dbReference type="STRING" id="90262.A0A1X2I940"/>
<dbReference type="InterPro" id="IPR036249">
    <property type="entry name" value="Thioredoxin-like_sf"/>
</dbReference>
<gene>
    <name evidence="2" type="ORF">BCR42DRAFT_421015</name>
</gene>
<proteinExistence type="predicted"/>
<organism evidence="2 3">
    <name type="scientific">Absidia repens</name>
    <dbReference type="NCBI Taxonomy" id="90262"/>
    <lineage>
        <taxon>Eukaryota</taxon>
        <taxon>Fungi</taxon>
        <taxon>Fungi incertae sedis</taxon>
        <taxon>Mucoromycota</taxon>
        <taxon>Mucoromycotina</taxon>
        <taxon>Mucoromycetes</taxon>
        <taxon>Mucorales</taxon>
        <taxon>Cunninghamellaceae</taxon>
        <taxon>Absidia</taxon>
    </lineage>
</organism>
<dbReference type="SUPFAM" id="SSF52833">
    <property type="entry name" value="Thioredoxin-like"/>
    <property type="match status" value="1"/>
</dbReference>